<keyword evidence="3" id="KW-1185">Reference proteome</keyword>
<organism evidence="2 3">
    <name type="scientific">Ceraceosorus guamensis</name>
    <dbReference type="NCBI Taxonomy" id="1522189"/>
    <lineage>
        <taxon>Eukaryota</taxon>
        <taxon>Fungi</taxon>
        <taxon>Dikarya</taxon>
        <taxon>Basidiomycota</taxon>
        <taxon>Ustilaginomycotina</taxon>
        <taxon>Exobasidiomycetes</taxon>
        <taxon>Ceraceosorales</taxon>
        <taxon>Ceraceosoraceae</taxon>
        <taxon>Ceraceosorus</taxon>
    </lineage>
</organism>
<evidence type="ECO:0000256" key="1">
    <source>
        <dbReference type="SAM" id="MobiDB-lite"/>
    </source>
</evidence>
<dbReference type="RefSeq" id="XP_025368058.1">
    <property type="nucleotide sequence ID" value="XM_025510883.1"/>
</dbReference>
<sequence length="186" mass="20337">MPSPLTSTPVRAHMTASKSLVRRSRLHNKDIREAYLQSDTSFDSSTKSDSDTGPSVDVSVPLPVLLGERCEALSHSTIDASKDSCASVSAELKAVQSELHQTRAALWVARQTSEGKSKELDVWRAAPKCRKSSFGQESSGEALIEKRLGPPQYKTRAKADEGHDRRARLEILKAKFAQTGSDSIQD</sequence>
<dbReference type="OrthoDB" id="10548603at2759"/>
<proteinExistence type="predicted"/>
<feature type="region of interest" description="Disordered" evidence="1">
    <location>
        <begin position="37"/>
        <end position="57"/>
    </location>
</feature>
<dbReference type="EMBL" id="KZ819404">
    <property type="protein sequence ID" value="PWN40898.1"/>
    <property type="molecule type" value="Genomic_DNA"/>
</dbReference>
<feature type="region of interest" description="Disordered" evidence="1">
    <location>
        <begin position="1"/>
        <end position="23"/>
    </location>
</feature>
<protein>
    <submittedName>
        <fullName evidence="2">Uncharacterized protein</fullName>
    </submittedName>
</protein>
<gene>
    <name evidence="2" type="ORF">IE81DRAFT_201132</name>
</gene>
<name>A0A316VVD4_9BASI</name>
<feature type="region of interest" description="Disordered" evidence="1">
    <location>
        <begin position="133"/>
        <end position="162"/>
    </location>
</feature>
<evidence type="ECO:0000313" key="2">
    <source>
        <dbReference type="EMBL" id="PWN40898.1"/>
    </source>
</evidence>
<dbReference type="Proteomes" id="UP000245783">
    <property type="component" value="Unassembled WGS sequence"/>
</dbReference>
<dbReference type="GeneID" id="37032753"/>
<dbReference type="AlphaFoldDB" id="A0A316VVD4"/>
<evidence type="ECO:0000313" key="3">
    <source>
        <dbReference type="Proteomes" id="UP000245783"/>
    </source>
</evidence>
<accession>A0A316VVD4</accession>
<reference evidence="2 3" key="1">
    <citation type="journal article" date="2018" name="Mol. Biol. Evol.">
        <title>Broad Genomic Sampling Reveals a Smut Pathogenic Ancestry of the Fungal Clade Ustilaginomycotina.</title>
        <authorList>
            <person name="Kijpornyongpan T."/>
            <person name="Mondo S.J."/>
            <person name="Barry K."/>
            <person name="Sandor L."/>
            <person name="Lee J."/>
            <person name="Lipzen A."/>
            <person name="Pangilinan J."/>
            <person name="LaButti K."/>
            <person name="Hainaut M."/>
            <person name="Henrissat B."/>
            <person name="Grigoriev I.V."/>
            <person name="Spatafora J.W."/>
            <person name="Aime M.C."/>
        </authorList>
    </citation>
    <scope>NUCLEOTIDE SEQUENCE [LARGE SCALE GENOMIC DNA]</scope>
    <source>
        <strain evidence="2 3">MCA 4658</strain>
    </source>
</reference>
<feature type="compositionally biased region" description="Low complexity" evidence="1">
    <location>
        <begin position="38"/>
        <end position="57"/>
    </location>
</feature>
<dbReference type="InParanoid" id="A0A316VVD4"/>